<proteinExistence type="predicted"/>
<dbReference type="Proteomes" id="UP000041770">
    <property type="component" value="Unassembled WGS sequence"/>
</dbReference>
<accession>A0A655XAI5</accession>
<name>A0A655XAI5_VIBCL</name>
<evidence type="ECO:0000313" key="1">
    <source>
        <dbReference type="EMBL" id="CSD15266.1"/>
    </source>
</evidence>
<organism evidence="1 2">
    <name type="scientific">Vibrio cholerae</name>
    <dbReference type="NCBI Taxonomy" id="666"/>
    <lineage>
        <taxon>Bacteria</taxon>
        <taxon>Pseudomonadati</taxon>
        <taxon>Pseudomonadota</taxon>
        <taxon>Gammaproteobacteria</taxon>
        <taxon>Vibrionales</taxon>
        <taxon>Vibrionaceae</taxon>
        <taxon>Vibrio</taxon>
    </lineage>
</organism>
<sequence>MSRSPCFLLMIMMPTTADACAMLDSAINGQIGVPPSSCISCRSTALVVW</sequence>
<gene>
    <name evidence="1" type="ORF">ERS013200_03347</name>
</gene>
<protein>
    <submittedName>
        <fullName evidence="1">Uncharacterized protein</fullName>
    </submittedName>
</protein>
<reference evidence="1 2" key="1">
    <citation type="submission" date="2015-07" db="EMBL/GenBank/DDBJ databases">
        <authorList>
            <consortium name="Pathogen Informatics"/>
        </authorList>
    </citation>
    <scope>NUCLEOTIDE SEQUENCE [LARGE SCALE GENOMIC DNA]</scope>
    <source>
        <strain evidence="1 2">A316</strain>
    </source>
</reference>
<dbReference type="AlphaFoldDB" id="A0A655XAI5"/>
<evidence type="ECO:0000313" key="2">
    <source>
        <dbReference type="Proteomes" id="UP000041770"/>
    </source>
</evidence>
<dbReference type="EMBL" id="CWQY01000031">
    <property type="protein sequence ID" value="CSD15266.1"/>
    <property type="molecule type" value="Genomic_DNA"/>
</dbReference>